<dbReference type="CDD" id="cd12797">
    <property type="entry name" value="M23_peptidase"/>
    <property type="match status" value="1"/>
</dbReference>
<dbReference type="Proteomes" id="UP001245184">
    <property type="component" value="Unassembled WGS sequence"/>
</dbReference>
<accession>A0ABD5CLZ3</accession>
<dbReference type="EMBL" id="JAVIZN010000002">
    <property type="protein sequence ID" value="MDR6205876.1"/>
    <property type="molecule type" value="Genomic_DNA"/>
</dbReference>
<keyword evidence="2" id="KW-0812">Transmembrane</keyword>
<feature type="domain" description="M23ase beta-sheet core" evidence="3">
    <location>
        <begin position="238"/>
        <end position="332"/>
    </location>
</feature>
<dbReference type="InterPro" id="IPR050570">
    <property type="entry name" value="Cell_wall_metabolism_enzyme"/>
</dbReference>
<dbReference type="GO" id="GO:0016787">
    <property type="term" value="F:hydrolase activity"/>
    <property type="evidence" value="ECO:0007669"/>
    <property type="project" value="UniProtKB-KW"/>
</dbReference>
<dbReference type="FunFam" id="2.70.70.10:FF:000006">
    <property type="entry name" value="M23 family peptidase"/>
    <property type="match status" value="1"/>
</dbReference>
<dbReference type="Gene3D" id="2.70.70.10">
    <property type="entry name" value="Glucose Permease (Domain IIA)"/>
    <property type="match status" value="1"/>
</dbReference>
<evidence type="ECO:0000256" key="2">
    <source>
        <dbReference type="SAM" id="Phobius"/>
    </source>
</evidence>
<dbReference type="PANTHER" id="PTHR21666:SF270">
    <property type="entry name" value="MUREIN HYDROLASE ACTIVATOR ENVC"/>
    <property type="match status" value="1"/>
</dbReference>
<keyword evidence="4" id="KW-0378">Hydrolase</keyword>
<dbReference type="AlphaFoldDB" id="A0ABD5CLZ3"/>
<reference evidence="4 5" key="1">
    <citation type="submission" date="2023-08" db="EMBL/GenBank/DDBJ databases">
        <title>Genome sequencing of plant associated microbes to promote plant fitness in Sorghum bicolor and Oryza sativa.</title>
        <authorList>
            <person name="Coleman-Derr D."/>
        </authorList>
    </citation>
    <scope>NUCLEOTIDE SEQUENCE [LARGE SCALE GENOMIC DNA]</scope>
    <source>
        <strain evidence="4 5">SLBN-33</strain>
    </source>
</reference>
<keyword evidence="2" id="KW-1133">Transmembrane helix</keyword>
<feature type="region of interest" description="Disordered" evidence="1">
    <location>
        <begin position="116"/>
        <end position="167"/>
    </location>
</feature>
<keyword evidence="2" id="KW-0472">Membrane</keyword>
<proteinExistence type="predicted"/>
<dbReference type="InterPro" id="IPR016047">
    <property type="entry name" value="M23ase_b-sheet_dom"/>
</dbReference>
<organism evidence="4 5">
    <name type="scientific">Paraburkholderia graminis</name>
    <dbReference type="NCBI Taxonomy" id="60548"/>
    <lineage>
        <taxon>Bacteria</taxon>
        <taxon>Pseudomonadati</taxon>
        <taxon>Pseudomonadota</taxon>
        <taxon>Betaproteobacteria</taxon>
        <taxon>Burkholderiales</taxon>
        <taxon>Burkholderiaceae</taxon>
        <taxon>Paraburkholderia</taxon>
    </lineage>
</organism>
<dbReference type="InterPro" id="IPR011055">
    <property type="entry name" value="Dup_hybrid_motif"/>
</dbReference>
<dbReference type="PANTHER" id="PTHR21666">
    <property type="entry name" value="PEPTIDASE-RELATED"/>
    <property type="match status" value="1"/>
</dbReference>
<protein>
    <submittedName>
        <fullName evidence="4">Murein DD-endopeptidase MepM/ murein hydrolase activator NlpD</fullName>
    </submittedName>
</protein>
<name>A0ABD5CLZ3_9BURK</name>
<comment type="caution">
    <text evidence="4">The sequence shown here is derived from an EMBL/GenBank/DDBJ whole genome shotgun (WGS) entry which is preliminary data.</text>
</comment>
<feature type="transmembrane region" description="Helical" evidence="2">
    <location>
        <begin position="33"/>
        <end position="55"/>
    </location>
</feature>
<gene>
    <name evidence="4" type="ORF">QF025_004596</name>
</gene>
<evidence type="ECO:0000313" key="4">
    <source>
        <dbReference type="EMBL" id="MDR6205876.1"/>
    </source>
</evidence>
<feature type="compositionally biased region" description="Low complexity" evidence="1">
    <location>
        <begin position="122"/>
        <end position="146"/>
    </location>
</feature>
<evidence type="ECO:0000259" key="3">
    <source>
        <dbReference type="Pfam" id="PF01551"/>
    </source>
</evidence>
<dbReference type="SUPFAM" id="SSF51261">
    <property type="entry name" value="Duplicated hybrid motif"/>
    <property type="match status" value="1"/>
</dbReference>
<evidence type="ECO:0000256" key="1">
    <source>
        <dbReference type="SAM" id="MobiDB-lite"/>
    </source>
</evidence>
<sequence length="345" mass="35495">MPLAPGSVLMAFVFRARDRLSSGSVGLITRRSATALALGAALAAAVLALAAGIAIGKYWSARGVSGMQSANRIERDYAIDQLGKLNASVAQIEPRIARLTAQVGALRDFETRLNTPRPAPLAPIASPAASPGASPGASPTLPASSGDSSATDSEGEGGPSLPPRRCVDAPRYLGARLDAERTGEQLNCIAATLGALEQQTAAHAVAYAAFPGRMPADGARFGSPFGNRTDPFTHRLSFHPGLYLVAKTGTPILAAAGGRVVFAGEKSGYGNAVEIDHGNGLMTRYGHASRIVVHVGDLVLPRQYIADVGSTGRSTGPHLHFEVLVNGAPVDPAAYLALFAPPSHG</sequence>
<dbReference type="Pfam" id="PF01551">
    <property type="entry name" value="Peptidase_M23"/>
    <property type="match status" value="1"/>
</dbReference>
<evidence type="ECO:0000313" key="5">
    <source>
        <dbReference type="Proteomes" id="UP001245184"/>
    </source>
</evidence>